<evidence type="ECO:0000259" key="3">
    <source>
        <dbReference type="Pfam" id="PF08044"/>
    </source>
</evidence>
<evidence type="ECO:0000256" key="2">
    <source>
        <dbReference type="SAM" id="Phobius"/>
    </source>
</evidence>
<comment type="caution">
    <text evidence="4">The sequence shown here is derived from an EMBL/GenBank/DDBJ whole genome shotgun (WGS) entry which is preliminary data.</text>
</comment>
<evidence type="ECO:0000313" key="5">
    <source>
        <dbReference type="Proteomes" id="UP001595947"/>
    </source>
</evidence>
<feature type="region of interest" description="Disordered" evidence="1">
    <location>
        <begin position="176"/>
        <end position="200"/>
    </location>
</feature>
<dbReference type="EMBL" id="JBHSIV010000001">
    <property type="protein sequence ID" value="MFC5060592.1"/>
    <property type="molecule type" value="Genomic_DNA"/>
</dbReference>
<sequence length="274" mass="29238">MSTSRKRARDADRTATCDVLDAAFAEGQLDGVEHRERTAAAIRARTVGELHDLVEDLQAAPRPGPPPPMPPERVHRRRPGRLLALLVVGVSLAVVVVGLSWQSERGAVRAGPSADPDDVPARVVGPVNLHSEEGWRRLVGDLQDSQGSALVHRVLLYPGYAVLELPVPGEPARSRSYTYRGGLGSSNSASSHDPQEPPVDLAAIDPRPLLALLAGVDRSVNVRDVTTRYLSLEDDGDGDGPVAAIHASNEFNESGYLSARPDGSIVGVWPYEPG</sequence>
<keyword evidence="2" id="KW-0472">Membrane</keyword>
<dbReference type="Pfam" id="PF08044">
    <property type="entry name" value="DUF1707"/>
    <property type="match status" value="1"/>
</dbReference>
<dbReference type="RefSeq" id="WP_378033952.1">
    <property type="nucleotide sequence ID" value="NZ_JBHSIV010000001.1"/>
</dbReference>
<feature type="domain" description="DUF1707" evidence="3">
    <location>
        <begin position="7"/>
        <end position="58"/>
    </location>
</feature>
<feature type="transmembrane region" description="Helical" evidence="2">
    <location>
        <begin position="82"/>
        <end position="101"/>
    </location>
</feature>
<dbReference type="PANTHER" id="PTHR40763">
    <property type="entry name" value="MEMBRANE PROTEIN-RELATED"/>
    <property type="match status" value="1"/>
</dbReference>
<keyword evidence="2" id="KW-0812">Transmembrane</keyword>
<accession>A0ABV9YFZ8</accession>
<protein>
    <submittedName>
        <fullName evidence="4">DUF1707 domain-containing protein</fullName>
    </submittedName>
</protein>
<organism evidence="4 5">
    <name type="scientific">Actinomycetospora atypica</name>
    <dbReference type="NCBI Taxonomy" id="1290095"/>
    <lineage>
        <taxon>Bacteria</taxon>
        <taxon>Bacillati</taxon>
        <taxon>Actinomycetota</taxon>
        <taxon>Actinomycetes</taxon>
        <taxon>Pseudonocardiales</taxon>
        <taxon>Pseudonocardiaceae</taxon>
        <taxon>Actinomycetospora</taxon>
    </lineage>
</organism>
<evidence type="ECO:0000256" key="1">
    <source>
        <dbReference type="SAM" id="MobiDB-lite"/>
    </source>
</evidence>
<reference evidence="5" key="1">
    <citation type="journal article" date="2019" name="Int. J. Syst. Evol. Microbiol.">
        <title>The Global Catalogue of Microorganisms (GCM) 10K type strain sequencing project: providing services to taxonomists for standard genome sequencing and annotation.</title>
        <authorList>
            <consortium name="The Broad Institute Genomics Platform"/>
            <consortium name="The Broad Institute Genome Sequencing Center for Infectious Disease"/>
            <person name="Wu L."/>
            <person name="Ma J."/>
        </authorList>
    </citation>
    <scope>NUCLEOTIDE SEQUENCE [LARGE SCALE GENOMIC DNA]</scope>
    <source>
        <strain evidence="5">CGMCC 4.7093</strain>
    </source>
</reference>
<dbReference type="InterPro" id="IPR012551">
    <property type="entry name" value="DUF1707_SHOCT-like"/>
</dbReference>
<evidence type="ECO:0000313" key="4">
    <source>
        <dbReference type="EMBL" id="MFC5060592.1"/>
    </source>
</evidence>
<dbReference type="PANTHER" id="PTHR40763:SF4">
    <property type="entry name" value="DUF1707 DOMAIN-CONTAINING PROTEIN"/>
    <property type="match status" value="1"/>
</dbReference>
<dbReference type="Proteomes" id="UP001595947">
    <property type="component" value="Unassembled WGS sequence"/>
</dbReference>
<keyword evidence="5" id="KW-1185">Reference proteome</keyword>
<gene>
    <name evidence="4" type="ORF">ACFPBZ_00085</name>
</gene>
<name>A0ABV9YFZ8_9PSEU</name>
<keyword evidence="2" id="KW-1133">Transmembrane helix</keyword>
<proteinExistence type="predicted"/>